<accession>A0A9Q0NBC7</accession>
<dbReference type="PANTHER" id="PTHR47086">
    <property type="entry name" value="BTB DOMAIN-CONTAINING PROTEIN"/>
    <property type="match status" value="1"/>
</dbReference>
<evidence type="ECO:0000313" key="2">
    <source>
        <dbReference type="EMBL" id="KAJ6647201.1"/>
    </source>
</evidence>
<dbReference type="OrthoDB" id="7761097at2759"/>
<dbReference type="EMBL" id="WJQU01000001">
    <property type="protein sequence ID" value="KAJ6647201.1"/>
    <property type="molecule type" value="Genomic_DNA"/>
</dbReference>
<comment type="caution">
    <text evidence="2">The sequence shown here is derived from an EMBL/GenBank/DDBJ whole genome shotgun (WGS) entry which is preliminary data.</text>
</comment>
<dbReference type="PANTHER" id="PTHR47086:SF4">
    <property type="entry name" value="BTB DOMAIN-CONTAINING PROTEIN"/>
    <property type="match status" value="1"/>
</dbReference>
<sequence length="317" mass="36580">MKLELHCSESHVYYWRRDTRTVKGAFSKTSRPISSKLKYYSVRYACVFGGEKKKSRSQGKRHNNKSVRNDCPSFIMLRASKDGVNLEVVGVNNDHNHDCNENVNQNLPHHRKLPEDVKQEVVEMMLLHIDRPSTEEYEISVTTDDGSKEWVTVCNSENVIEYDVSSDYQDDPNVEVDVEVHSEDLLEYTEDPTHFEGLHYYQIIEEAGSESDFTSSEIVAGDIDEHGGITSQQTPHEQTESRSENLRALRLKYYIKRENNQLKKKKHRGCICGFLRMQVKSLKAEKGNLLKETNILRLTIQKLTNQIMSIDPSLLVQ</sequence>
<evidence type="ECO:0000259" key="1">
    <source>
        <dbReference type="Pfam" id="PF21599"/>
    </source>
</evidence>
<dbReference type="AlphaFoldDB" id="A0A9Q0NBC7"/>
<dbReference type="Proteomes" id="UP001151699">
    <property type="component" value="Chromosome A"/>
</dbReference>
<proteinExistence type="predicted"/>
<evidence type="ECO:0000313" key="3">
    <source>
        <dbReference type="Proteomes" id="UP001151699"/>
    </source>
</evidence>
<keyword evidence="3" id="KW-1185">Reference proteome</keyword>
<organism evidence="2 3">
    <name type="scientific">Pseudolycoriella hygida</name>
    <dbReference type="NCBI Taxonomy" id="35572"/>
    <lineage>
        <taxon>Eukaryota</taxon>
        <taxon>Metazoa</taxon>
        <taxon>Ecdysozoa</taxon>
        <taxon>Arthropoda</taxon>
        <taxon>Hexapoda</taxon>
        <taxon>Insecta</taxon>
        <taxon>Pterygota</taxon>
        <taxon>Neoptera</taxon>
        <taxon>Endopterygota</taxon>
        <taxon>Diptera</taxon>
        <taxon>Nematocera</taxon>
        <taxon>Sciaroidea</taxon>
        <taxon>Sciaridae</taxon>
        <taxon>Pseudolycoriella</taxon>
    </lineage>
</organism>
<dbReference type="InterPro" id="IPR040854">
    <property type="entry name" value="ZSWIM9"/>
</dbReference>
<name>A0A9Q0NBC7_9DIPT</name>
<protein>
    <recommendedName>
        <fullName evidence="1">ZSWIM3 N-terminal domain-containing protein</fullName>
    </recommendedName>
</protein>
<dbReference type="Pfam" id="PF21599">
    <property type="entry name" value="ZSWIM3_N"/>
    <property type="match status" value="1"/>
</dbReference>
<gene>
    <name evidence="2" type="ORF">Bhyg_02421</name>
</gene>
<reference evidence="2" key="1">
    <citation type="submission" date="2022-07" db="EMBL/GenBank/DDBJ databases">
        <authorList>
            <person name="Trinca V."/>
            <person name="Uliana J.V.C."/>
            <person name="Torres T.T."/>
            <person name="Ward R.J."/>
            <person name="Monesi N."/>
        </authorList>
    </citation>
    <scope>NUCLEOTIDE SEQUENCE</scope>
    <source>
        <strain evidence="2">HSMRA1968</strain>
        <tissue evidence="2">Whole embryos</tissue>
    </source>
</reference>
<dbReference type="InterPro" id="IPR048325">
    <property type="entry name" value="ZSWIM3_N"/>
</dbReference>
<feature type="domain" description="ZSWIM3 N-terminal" evidence="1">
    <location>
        <begin position="8"/>
        <end position="97"/>
    </location>
</feature>